<dbReference type="RefSeq" id="WP_366194307.1">
    <property type="nucleotide sequence ID" value="NZ_JBFBVU010000026.1"/>
</dbReference>
<dbReference type="Proteomes" id="UP001553161">
    <property type="component" value="Unassembled WGS sequence"/>
</dbReference>
<comment type="caution">
    <text evidence="5">The sequence shown here is derived from an EMBL/GenBank/DDBJ whole genome shotgun (WGS) entry which is preliminary data.</text>
</comment>
<dbReference type="Gene3D" id="3.40.190.10">
    <property type="entry name" value="Periplasmic binding protein-like II"/>
    <property type="match status" value="1"/>
</dbReference>
<dbReference type="PANTHER" id="PTHR30290">
    <property type="entry name" value="PERIPLASMIC BINDING COMPONENT OF ABC TRANSPORTER"/>
    <property type="match status" value="1"/>
</dbReference>
<evidence type="ECO:0000256" key="1">
    <source>
        <dbReference type="ARBA" id="ARBA00004418"/>
    </source>
</evidence>
<dbReference type="InterPro" id="IPR039424">
    <property type="entry name" value="SBP_5"/>
</dbReference>
<feature type="domain" description="Solute-binding protein family 5" evidence="4">
    <location>
        <begin position="2"/>
        <end position="207"/>
    </location>
</feature>
<comment type="subcellular location">
    <subcellularLocation>
        <location evidence="1">Periplasm</location>
    </subcellularLocation>
</comment>
<evidence type="ECO:0000313" key="5">
    <source>
        <dbReference type="EMBL" id="MEV8468339.1"/>
    </source>
</evidence>
<keyword evidence="3" id="KW-0732">Signal</keyword>
<accession>A0ABV3L9U2</accession>
<name>A0ABV3L9U2_9RHOB</name>
<dbReference type="PANTHER" id="PTHR30290:SF38">
    <property type="entry name" value="D,D-DIPEPTIDE-BINDING PERIPLASMIC PROTEIN DDPA-RELATED"/>
    <property type="match status" value="1"/>
</dbReference>
<organism evidence="5 6">
    <name type="scientific">Meridianimarinicoccus marinus</name>
    <dbReference type="NCBI Taxonomy" id="3231483"/>
    <lineage>
        <taxon>Bacteria</taxon>
        <taxon>Pseudomonadati</taxon>
        <taxon>Pseudomonadota</taxon>
        <taxon>Alphaproteobacteria</taxon>
        <taxon>Rhodobacterales</taxon>
        <taxon>Paracoccaceae</taxon>
        <taxon>Meridianimarinicoccus</taxon>
    </lineage>
</organism>
<proteinExistence type="inferred from homology"/>
<gene>
    <name evidence="5" type="ORF">AB0T83_16300</name>
</gene>
<protein>
    <submittedName>
        <fullName evidence="5">ABC transporter substrate-binding protein</fullName>
    </submittedName>
</protein>
<evidence type="ECO:0000313" key="6">
    <source>
        <dbReference type="Proteomes" id="UP001553161"/>
    </source>
</evidence>
<reference evidence="5 6" key="1">
    <citation type="submission" date="2024-07" db="EMBL/GenBank/DDBJ databases">
        <authorList>
            <person name="Kang M."/>
        </authorList>
    </citation>
    <scope>NUCLEOTIDE SEQUENCE [LARGE SCALE GENOMIC DNA]</scope>
    <source>
        <strain evidence="5 6">DFM31</strain>
    </source>
</reference>
<dbReference type="SUPFAM" id="SSF53850">
    <property type="entry name" value="Periplasmic binding protein-like II"/>
    <property type="match status" value="1"/>
</dbReference>
<dbReference type="EMBL" id="JBFBVU010000026">
    <property type="protein sequence ID" value="MEV8468339.1"/>
    <property type="molecule type" value="Genomic_DNA"/>
</dbReference>
<dbReference type="Pfam" id="PF00496">
    <property type="entry name" value="SBP_bac_5"/>
    <property type="match status" value="1"/>
</dbReference>
<evidence type="ECO:0000256" key="3">
    <source>
        <dbReference type="ARBA" id="ARBA00022729"/>
    </source>
</evidence>
<dbReference type="Gene3D" id="3.10.105.10">
    <property type="entry name" value="Dipeptide-binding Protein, Domain 3"/>
    <property type="match status" value="1"/>
</dbReference>
<sequence length="213" mass="23427">MLDRRDDWWGAATGFRDLPDVERVVNIPKTGHDRAAQLIVSGDVDMTGDLVSAPLMKSVVESADHVTSFSGDEAPHGNLDWWPNWLYMNHQTGTWDDVRLRRALNHYVNAQQLVDIAYLGANPVSRTPFPAFGSMGPYIEDSIPLADEHGVGVFDPAKGDALMQEMGYAKNSDGMWDKDGETVTASFHGLALFEAVGPIIAQQLRAVASMWSL</sequence>
<keyword evidence="6" id="KW-1185">Reference proteome</keyword>
<evidence type="ECO:0000256" key="2">
    <source>
        <dbReference type="ARBA" id="ARBA00005695"/>
    </source>
</evidence>
<comment type="similarity">
    <text evidence="2">Belongs to the bacterial solute-binding protein 5 family.</text>
</comment>
<evidence type="ECO:0000259" key="4">
    <source>
        <dbReference type="Pfam" id="PF00496"/>
    </source>
</evidence>
<dbReference type="InterPro" id="IPR000914">
    <property type="entry name" value="SBP_5_dom"/>
</dbReference>